<evidence type="ECO:0000256" key="3">
    <source>
        <dbReference type="ARBA" id="ARBA00022801"/>
    </source>
</evidence>
<dbReference type="InterPro" id="IPR024087">
    <property type="entry name" value="Creatininase-like_sf"/>
</dbReference>
<comment type="similarity">
    <text evidence="5">Belongs to the creatininase superfamily.</text>
</comment>
<evidence type="ECO:0000256" key="5">
    <source>
        <dbReference type="ARBA" id="ARBA00024029"/>
    </source>
</evidence>
<dbReference type="EMBL" id="VBOT01000168">
    <property type="protein sequence ID" value="TMQ47723.1"/>
    <property type="molecule type" value="Genomic_DNA"/>
</dbReference>
<gene>
    <name evidence="6" type="ORF">E6K73_13230</name>
</gene>
<comment type="cofactor">
    <cofactor evidence="1">
        <name>Zn(2+)</name>
        <dbReference type="ChEBI" id="CHEBI:29105"/>
    </cofactor>
</comment>
<dbReference type="GO" id="GO:0046872">
    <property type="term" value="F:metal ion binding"/>
    <property type="evidence" value="ECO:0007669"/>
    <property type="project" value="UniProtKB-KW"/>
</dbReference>
<accession>A0A538S8L5</accession>
<proteinExistence type="inferred from homology"/>
<keyword evidence="3" id="KW-0378">Hydrolase</keyword>
<dbReference type="Proteomes" id="UP000320184">
    <property type="component" value="Unassembled WGS sequence"/>
</dbReference>
<dbReference type="GO" id="GO:0009231">
    <property type="term" value="P:riboflavin biosynthetic process"/>
    <property type="evidence" value="ECO:0007669"/>
    <property type="project" value="TreeGrafter"/>
</dbReference>
<evidence type="ECO:0000313" key="6">
    <source>
        <dbReference type="EMBL" id="TMQ47723.1"/>
    </source>
</evidence>
<evidence type="ECO:0000256" key="2">
    <source>
        <dbReference type="ARBA" id="ARBA00022723"/>
    </source>
</evidence>
<dbReference type="Pfam" id="PF02633">
    <property type="entry name" value="Creatininase"/>
    <property type="match status" value="1"/>
</dbReference>
<evidence type="ECO:0000256" key="1">
    <source>
        <dbReference type="ARBA" id="ARBA00001947"/>
    </source>
</evidence>
<dbReference type="SUPFAM" id="SSF102215">
    <property type="entry name" value="Creatininase"/>
    <property type="match status" value="1"/>
</dbReference>
<protein>
    <submittedName>
        <fullName evidence="6">Creatininase family protein</fullName>
    </submittedName>
</protein>
<dbReference type="Gene3D" id="3.40.50.10310">
    <property type="entry name" value="Creatininase"/>
    <property type="match status" value="1"/>
</dbReference>
<reference evidence="6 7" key="1">
    <citation type="journal article" date="2019" name="Nat. Microbiol.">
        <title>Mediterranean grassland soil C-N compound turnover is dependent on rainfall and depth, and is mediated by genomically divergent microorganisms.</title>
        <authorList>
            <person name="Diamond S."/>
            <person name="Andeer P.F."/>
            <person name="Li Z."/>
            <person name="Crits-Christoph A."/>
            <person name="Burstein D."/>
            <person name="Anantharaman K."/>
            <person name="Lane K.R."/>
            <person name="Thomas B.C."/>
            <person name="Pan C."/>
            <person name="Northen T.R."/>
            <person name="Banfield J.F."/>
        </authorList>
    </citation>
    <scope>NUCLEOTIDE SEQUENCE [LARGE SCALE GENOMIC DNA]</scope>
    <source>
        <strain evidence="6">WS_3</strain>
    </source>
</reference>
<dbReference type="AlphaFoldDB" id="A0A538S8L5"/>
<evidence type="ECO:0000313" key="7">
    <source>
        <dbReference type="Proteomes" id="UP000320184"/>
    </source>
</evidence>
<evidence type="ECO:0000256" key="4">
    <source>
        <dbReference type="ARBA" id="ARBA00022833"/>
    </source>
</evidence>
<name>A0A538S8L5_UNCEI</name>
<dbReference type="PANTHER" id="PTHR35005:SF1">
    <property type="entry name" value="2-AMINO-5-FORMYLAMINO-6-RIBOSYLAMINOPYRIMIDIN-4(3H)-ONE 5'-MONOPHOSPHATE DEFORMYLASE"/>
    <property type="match status" value="1"/>
</dbReference>
<dbReference type="PANTHER" id="PTHR35005">
    <property type="entry name" value="3-DEHYDRO-SCYLLO-INOSOSE HYDROLASE"/>
    <property type="match status" value="1"/>
</dbReference>
<organism evidence="6 7">
    <name type="scientific">Eiseniibacteriota bacterium</name>
    <dbReference type="NCBI Taxonomy" id="2212470"/>
    <lineage>
        <taxon>Bacteria</taxon>
        <taxon>Candidatus Eiseniibacteriota</taxon>
    </lineage>
</organism>
<comment type="caution">
    <text evidence="6">The sequence shown here is derived from an EMBL/GenBank/DDBJ whole genome shotgun (WGS) entry which is preliminary data.</text>
</comment>
<keyword evidence="4" id="KW-0862">Zinc</keyword>
<dbReference type="InterPro" id="IPR003785">
    <property type="entry name" value="Creatininase/forma_Hydrolase"/>
</dbReference>
<sequence>MFIVPAAPRLMVASSGRLMMAARPPGGNTGLPGPHTEPMRELAELTWEEVRDLDRAKTVAVLPVGAIEAHGPHLPLGTDVVIARAMARSGAPLIERRGLGVVLLPSLPFSAAPFGAGFAGTLSIGPATVTSLVVDLARELARHGFAALAIANAHLDPAHLAALDEAVSRAREEKLLPVVCPVVSRKSWAMRLTEEFKSGACHAGRYEGSIVLASSPELVRDEVRAGLPPNPASLSAAIRRGARTFEEAGGPRAYFGWPAEASAEEGRATLAVLGEILAEAVLGELVQERAAR</sequence>
<dbReference type="GO" id="GO:0016811">
    <property type="term" value="F:hydrolase activity, acting on carbon-nitrogen (but not peptide) bonds, in linear amides"/>
    <property type="evidence" value="ECO:0007669"/>
    <property type="project" value="TreeGrafter"/>
</dbReference>
<keyword evidence="2" id="KW-0479">Metal-binding</keyword>